<gene>
    <name evidence="4" type="primary">LOC110803113</name>
</gene>
<dbReference type="PANTHER" id="PTHR34961:SF1">
    <property type="entry name" value="ROOT MERISTEM GROWTH FACTOR 10"/>
    <property type="match status" value="1"/>
</dbReference>
<keyword evidence="2" id="KW-0732">Signal</keyword>
<name>A0A9R0JB46_SPIOL</name>
<evidence type="ECO:0000256" key="2">
    <source>
        <dbReference type="SAM" id="SignalP"/>
    </source>
</evidence>
<evidence type="ECO:0000313" key="3">
    <source>
        <dbReference type="Proteomes" id="UP000813463"/>
    </source>
</evidence>
<dbReference type="PANTHER" id="PTHR34961">
    <property type="entry name" value="TRANSMEMBRANE PROTEIN"/>
    <property type="match status" value="1"/>
</dbReference>
<dbReference type="Proteomes" id="UP000813463">
    <property type="component" value="Chromosome 2"/>
</dbReference>
<feature type="region of interest" description="Disordered" evidence="1">
    <location>
        <begin position="134"/>
        <end position="160"/>
    </location>
</feature>
<feature type="compositionally biased region" description="Basic residues" evidence="1">
    <location>
        <begin position="76"/>
        <end position="86"/>
    </location>
</feature>
<dbReference type="RefSeq" id="XP_021864271.1">
    <property type="nucleotide sequence ID" value="XM_022008579.2"/>
</dbReference>
<dbReference type="AlphaFoldDB" id="A0A9R0JB46"/>
<reference evidence="4" key="2">
    <citation type="submission" date="2025-08" db="UniProtKB">
        <authorList>
            <consortium name="RefSeq"/>
        </authorList>
    </citation>
    <scope>IDENTIFICATION</scope>
    <source>
        <tissue evidence="4">Leaf</tissue>
    </source>
</reference>
<feature type="chain" id="PRO_5040429348" evidence="2">
    <location>
        <begin position="19"/>
        <end position="160"/>
    </location>
</feature>
<dbReference type="InterPro" id="IPR053313">
    <property type="entry name" value="RGF"/>
</dbReference>
<feature type="region of interest" description="Disordered" evidence="1">
    <location>
        <begin position="59"/>
        <end position="118"/>
    </location>
</feature>
<sequence>MSILSSLVLISLLCLISSSTPSIASRRLTGDISVTPEIPRNTTFHEPIKNNSEKVKVESTIDVNSSSSQVNLNAKLKMKKERTTKRKSVEDDDHKPENGTKRDGRQGRATRAYAKNSGKVVKSKFGRVVSWRVPRSKNEVPQTGFNLDYAPPKVHPPTHN</sequence>
<feature type="compositionally biased region" description="Basic and acidic residues" evidence="1">
    <location>
        <begin position="87"/>
        <end position="106"/>
    </location>
</feature>
<reference evidence="3" key="1">
    <citation type="journal article" date="2021" name="Nat. Commun.">
        <title>Genomic analyses provide insights into spinach domestication and the genetic basis of agronomic traits.</title>
        <authorList>
            <person name="Cai X."/>
            <person name="Sun X."/>
            <person name="Xu C."/>
            <person name="Sun H."/>
            <person name="Wang X."/>
            <person name="Ge C."/>
            <person name="Zhang Z."/>
            <person name="Wang Q."/>
            <person name="Fei Z."/>
            <person name="Jiao C."/>
            <person name="Wang Q."/>
        </authorList>
    </citation>
    <scope>NUCLEOTIDE SEQUENCE [LARGE SCALE GENOMIC DNA]</scope>
    <source>
        <strain evidence="3">cv. Varoflay</strain>
    </source>
</reference>
<keyword evidence="3" id="KW-1185">Reference proteome</keyword>
<proteinExistence type="predicted"/>
<dbReference type="KEGG" id="soe:110803113"/>
<organism evidence="3 4">
    <name type="scientific">Spinacia oleracea</name>
    <name type="common">Spinach</name>
    <dbReference type="NCBI Taxonomy" id="3562"/>
    <lineage>
        <taxon>Eukaryota</taxon>
        <taxon>Viridiplantae</taxon>
        <taxon>Streptophyta</taxon>
        <taxon>Embryophyta</taxon>
        <taxon>Tracheophyta</taxon>
        <taxon>Spermatophyta</taxon>
        <taxon>Magnoliopsida</taxon>
        <taxon>eudicotyledons</taxon>
        <taxon>Gunneridae</taxon>
        <taxon>Pentapetalae</taxon>
        <taxon>Caryophyllales</taxon>
        <taxon>Chenopodiaceae</taxon>
        <taxon>Chenopodioideae</taxon>
        <taxon>Anserineae</taxon>
        <taxon>Spinacia</taxon>
    </lineage>
</organism>
<feature type="signal peptide" evidence="2">
    <location>
        <begin position="1"/>
        <end position="18"/>
    </location>
</feature>
<accession>A0A9R0JB46</accession>
<evidence type="ECO:0000313" key="4">
    <source>
        <dbReference type="RefSeq" id="XP_021864271.1"/>
    </source>
</evidence>
<protein>
    <submittedName>
        <fullName evidence="4">Uncharacterized protein</fullName>
    </submittedName>
</protein>
<dbReference type="OrthoDB" id="689613at2759"/>
<evidence type="ECO:0000256" key="1">
    <source>
        <dbReference type="SAM" id="MobiDB-lite"/>
    </source>
</evidence>
<feature type="compositionally biased region" description="Polar residues" evidence="1">
    <location>
        <begin position="61"/>
        <end position="72"/>
    </location>
</feature>
<dbReference type="GeneID" id="110803113"/>